<dbReference type="InterPro" id="IPR004381">
    <property type="entry name" value="Glycerate_kinase"/>
</dbReference>
<dbReference type="RefSeq" id="WP_085559182.1">
    <property type="nucleotide sequence ID" value="NZ_FOAH01000026.1"/>
</dbReference>
<keyword evidence="3 4" id="KW-0418">Kinase</keyword>
<evidence type="ECO:0000256" key="4">
    <source>
        <dbReference type="PIRNR" id="PIRNR006078"/>
    </source>
</evidence>
<evidence type="ECO:0000313" key="6">
    <source>
        <dbReference type="Proteomes" id="UP000193435"/>
    </source>
</evidence>
<dbReference type="PANTHER" id="PTHR21599:SF0">
    <property type="entry name" value="GLYCERATE KINASE"/>
    <property type="match status" value="1"/>
</dbReference>
<dbReference type="SUPFAM" id="SSF110738">
    <property type="entry name" value="Glycerate kinase I"/>
    <property type="match status" value="1"/>
</dbReference>
<keyword evidence="2 4" id="KW-0808">Transferase</keyword>
<dbReference type="EMBL" id="FXBJ01000002">
    <property type="protein sequence ID" value="SMH28838.1"/>
    <property type="molecule type" value="Genomic_DNA"/>
</dbReference>
<evidence type="ECO:0000313" key="5">
    <source>
        <dbReference type="EMBL" id="SMH28838.1"/>
    </source>
</evidence>
<comment type="similarity">
    <text evidence="1 4">Belongs to the glycerate kinase type-1 family.</text>
</comment>
<keyword evidence="6" id="KW-1185">Reference proteome</keyword>
<dbReference type="NCBIfam" id="TIGR00045">
    <property type="entry name" value="glycerate kinase"/>
    <property type="match status" value="1"/>
</dbReference>
<proteinExistence type="inferred from homology"/>
<dbReference type="GO" id="GO:0008887">
    <property type="term" value="F:glycerate kinase activity"/>
    <property type="evidence" value="ECO:0007669"/>
    <property type="project" value="UniProtKB-UniRule"/>
</dbReference>
<dbReference type="PANTHER" id="PTHR21599">
    <property type="entry name" value="GLYCERATE KINASE"/>
    <property type="match status" value="1"/>
</dbReference>
<organism evidence="5 6">
    <name type="scientific">Carnobacterium iners</name>
    <dbReference type="NCBI Taxonomy" id="1073423"/>
    <lineage>
        <taxon>Bacteria</taxon>
        <taxon>Bacillati</taxon>
        <taxon>Bacillota</taxon>
        <taxon>Bacilli</taxon>
        <taxon>Lactobacillales</taxon>
        <taxon>Carnobacteriaceae</taxon>
        <taxon>Carnobacterium</taxon>
    </lineage>
</organism>
<gene>
    <name evidence="5" type="ORF">SAMN04488700_0981</name>
</gene>
<dbReference type="Proteomes" id="UP000193435">
    <property type="component" value="Unassembled WGS sequence"/>
</dbReference>
<accession>A0A1X7MXC3</accession>
<dbReference type="Gene3D" id="3.90.1510.10">
    <property type="entry name" value="Glycerate kinase, domain 2"/>
    <property type="match status" value="1"/>
</dbReference>
<dbReference type="AlphaFoldDB" id="A0A1X7MXC3"/>
<evidence type="ECO:0000256" key="3">
    <source>
        <dbReference type="ARBA" id="ARBA00022777"/>
    </source>
</evidence>
<dbReference type="InterPro" id="IPR018197">
    <property type="entry name" value="Glycerate_kinase_RE-like"/>
</dbReference>
<dbReference type="InterPro" id="IPR018193">
    <property type="entry name" value="Glyc_kinase_flavodox-like_fold"/>
</dbReference>
<dbReference type="Gene3D" id="3.40.50.10350">
    <property type="entry name" value="Glycerate kinase, domain 1"/>
    <property type="match status" value="1"/>
</dbReference>
<evidence type="ECO:0000256" key="1">
    <source>
        <dbReference type="ARBA" id="ARBA00006284"/>
    </source>
</evidence>
<protein>
    <submittedName>
        <fullName evidence="5">Glycerate kinase</fullName>
    </submittedName>
</protein>
<dbReference type="GO" id="GO:0031388">
    <property type="term" value="P:organic acid phosphorylation"/>
    <property type="evidence" value="ECO:0007669"/>
    <property type="project" value="UniProtKB-UniRule"/>
</dbReference>
<evidence type="ECO:0000256" key="2">
    <source>
        <dbReference type="ARBA" id="ARBA00022679"/>
    </source>
</evidence>
<dbReference type="InterPro" id="IPR036129">
    <property type="entry name" value="Glycerate_kinase_sf"/>
</dbReference>
<sequence length="375" mass="39779">MKIISAMDSMKGSLTSIEANRIIKEVFQDEQIEVVEIAIADGGEGTVEVFVENGQGVYETVAVHNLKGEAIETVFGWLAESKTAIIEAAAAAGIQFLDFKEATHPKNTSSIGVGETILKALDKQAETIIIGLGGSGTVDGGIGALAALGVRFYDNQGAELTPVGKNLANISSINEDKLDSRVKETTFIVAADVASTLTGPDGAVYMFGLQKGILEEELSAYERAMEQFKSILLENEVDHFGDGAAGGLGAAFRKVLSAEVVSRLELIAKQVQLETLLKDTDLVVTGEGKLDNQTLQGKVPVGISRLSKQRGIPTIAFVGAFTGDSEAFKKVGIHAVIPIVDRITTLEEAMGNAGENLKRAAQRTKELLFLLNSID</sequence>
<dbReference type="STRING" id="1073423.SAMN04488700_0981"/>
<dbReference type="OrthoDB" id="9774290at2"/>
<dbReference type="Pfam" id="PF02595">
    <property type="entry name" value="Gly_kinase"/>
    <property type="match status" value="1"/>
</dbReference>
<reference evidence="5 6" key="1">
    <citation type="submission" date="2017-04" db="EMBL/GenBank/DDBJ databases">
        <authorList>
            <person name="Afonso C.L."/>
            <person name="Miller P.J."/>
            <person name="Scott M.A."/>
            <person name="Spackman E."/>
            <person name="Goraichik I."/>
            <person name="Dimitrov K.M."/>
            <person name="Suarez D.L."/>
            <person name="Swayne D.E."/>
        </authorList>
    </citation>
    <scope>NUCLEOTIDE SEQUENCE [LARGE SCALE GENOMIC DNA]</scope>
    <source>
        <strain evidence="5 6">LMG26642</strain>
    </source>
</reference>
<name>A0A1X7MXC3_9LACT</name>
<dbReference type="PIRSF" id="PIRSF006078">
    <property type="entry name" value="GlxK"/>
    <property type="match status" value="1"/>
</dbReference>